<dbReference type="Pfam" id="PF00891">
    <property type="entry name" value="Methyltransf_2"/>
    <property type="match status" value="1"/>
</dbReference>
<keyword evidence="2 6" id="KW-0808">Transferase</keyword>
<dbReference type="PANTHER" id="PTHR43712">
    <property type="entry name" value="PUTATIVE (AFU_ORTHOLOGUE AFUA_4G14580)-RELATED"/>
    <property type="match status" value="1"/>
</dbReference>
<dbReference type="SUPFAM" id="SSF53335">
    <property type="entry name" value="S-adenosyl-L-methionine-dependent methyltransferases"/>
    <property type="match status" value="1"/>
</dbReference>
<evidence type="ECO:0000259" key="4">
    <source>
        <dbReference type="Pfam" id="PF00891"/>
    </source>
</evidence>
<dbReference type="Pfam" id="PF08100">
    <property type="entry name" value="Dimerisation"/>
    <property type="match status" value="1"/>
</dbReference>
<dbReference type="SUPFAM" id="SSF46785">
    <property type="entry name" value="Winged helix' DNA-binding domain"/>
    <property type="match status" value="1"/>
</dbReference>
<evidence type="ECO:0000256" key="3">
    <source>
        <dbReference type="ARBA" id="ARBA00022691"/>
    </source>
</evidence>
<dbReference type="PANTHER" id="PTHR43712:SF2">
    <property type="entry name" value="O-METHYLTRANSFERASE CICE"/>
    <property type="match status" value="1"/>
</dbReference>
<accession>A0A0T5NS15</accession>
<evidence type="ECO:0000259" key="5">
    <source>
        <dbReference type="Pfam" id="PF08100"/>
    </source>
</evidence>
<feature type="domain" description="O-methyltransferase C-terminal" evidence="4">
    <location>
        <begin position="142"/>
        <end position="354"/>
    </location>
</feature>
<dbReference type="InterPro" id="IPR001077">
    <property type="entry name" value="COMT_C"/>
</dbReference>
<dbReference type="InterPro" id="IPR016461">
    <property type="entry name" value="COMT-like"/>
</dbReference>
<dbReference type="PATRIC" id="fig|1641875.4.peg.764"/>
<sequence>MAVQEPQVRRRAGLTGWINRQIAKPGFQNFASALPFGRGMARRDGAEIFDLLQGFVASQVLGALVETGILRALLDGPRSAEALGFRHDVPADRMDQLLRAGAALGLLKQRRDGAYALARKGAAILGVPGLDNMIRHNAEFYADMADPMALLRGERDTRLARFWPYVFGVEGEVAPEVADRYSTLMAESQVLVARDTLKMLPIKGAQTVMDVGGGSGVFLSEVLRRNRAARGILFDLPEVMPQAESRLTQLGLRERIEMRGGSFRDGPLPEGADTICLIRVLYDHADDTVSDLLRKVFVALPLGGRLIVSEPMSGGDVPERAGDVYFAFYTMAMGTGRVRSQARIAEMCRGAGFENLVMPRPIRPFITTALSCRKPG</sequence>
<evidence type="ECO:0000313" key="7">
    <source>
        <dbReference type="Proteomes" id="UP000051295"/>
    </source>
</evidence>
<evidence type="ECO:0000256" key="1">
    <source>
        <dbReference type="ARBA" id="ARBA00022603"/>
    </source>
</evidence>
<dbReference type="InterPro" id="IPR036390">
    <property type="entry name" value="WH_DNA-bd_sf"/>
</dbReference>
<keyword evidence="1" id="KW-0489">Methyltransferase</keyword>
<organism evidence="6 7">
    <name type="scientific">Roseovarius atlanticus</name>
    <dbReference type="NCBI Taxonomy" id="1641875"/>
    <lineage>
        <taxon>Bacteria</taxon>
        <taxon>Pseudomonadati</taxon>
        <taxon>Pseudomonadota</taxon>
        <taxon>Alphaproteobacteria</taxon>
        <taxon>Rhodobacterales</taxon>
        <taxon>Roseobacteraceae</taxon>
        <taxon>Roseovarius</taxon>
    </lineage>
</organism>
<dbReference type="GO" id="GO:0046983">
    <property type="term" value="F:protein dimerization activity"/>
    <property type="evidence" value="ECO:0007669"/>
    <property type="project" value="InterPro"/>
</dbReference>
<keyword evidence="7" id="KW-1185">Reference proteome</keyword>
<dbReference type="InterPro" id="IPR029063">
    <property type="entry name" value="SAM-dependent_MTases_sf"/>
</dbReference>
<name>A0A0T5NS15_9RHOB</name>
<gene>
    <name evidence="6" type="ORF">XM53_14785</name>
</gene>
<dbReference type="CDD" id="cd02440">
    <property type="entry name" value="AdoMet_MTases"/>
    <property type="match status" value="1"/>
</dbReference>
<dbReference type="GO" id="GO:0032259">
    <property type="term" value="P:methylation"/>
    <property type="evidence" value="ECO:0007669"/>
    <property type="project" value="UniProtKB-KW"/>
</dbReference>
<dbReference type="GO" id="GO:0008171">
    <property type="term" value="F:O-methyltransferase activity"/>
    <property type="evidence" value="ECO:0007669"/>
    <property type="project" value="InterPro"/>
</dbReference>
<comment type="caution">
    <text evidence="6">The sequence shown here is derived from an EMBL/GenBank/DDBJ whole genome shotgun (WGS) entry which is preliminary data.</text>
</comment>
<reference evidence="6 7" key="1">
    <citation type="submission" date="2015-04" db="EMBL/GenBank/DDBJ databases">
        <title>The draft genome sequence of Roseovarius sp.R12b.</title>
        <authorList>
            <person name="Li G."/>
            <person name="Lai Q."/>
            <person name="Shao Z."/>
            <person name="Yan P."/>
        </authorList>
    </citation>
    <scope>NUCLEOTIDE SEQUENCE [LARGE SCALE GENOMIC DNA]</scope>
    <source>
        <strain evidence="6 7">R12B</strain>
    </source>
</reference>
<dbReference type="Gene3D" id="1.10.10.10">
    <property type="entry name" value="Winged helix-like DNA-binding domain superfamily/Winged helix DNA-binding domain"/>
    <property type="match status" value="1"/>
</dbReference>
<evidence type="ECO:0000256" key="2">
    <source>
        <dbReference type="ARBA" id="ARBA00022679"/>
    </source>
</evidence>
<dbReference type="EMBL" id="LAXJ01000017">
    <property type="protein sequence ID" value="KRS11739.1"/>
    <property type="molecule type" value="Genomic_DNA"/>
</dbReference>
<evidence type="ECO:0000313" key="6">
    <source>
        <dbReference type="EMBL" id="KRS11739.1"/>
    </source>
</evidence>
<dbReference type="OrthoDB" id="7418600at2"/>
<dbReference type="Proteomes" id="UP000051295">
    <property type="component" value="Unassembled WGS sequence"/>
</dbReference>
<proteinExistence type="predicted"/>
<dbReference type="Gene3D" id="3.40.50.150">
    <property type="entry name" value="Vaccinia Virus protein VP39"/>
    <property type="match status" value="1"/>
</dbReference>
<feature type="domain" description="O-methyltransferase dimerisation" evidence="5">
    <location>
        <begin position="50"/>
        <end position="119"/>
    </location>
</feature>
<dbReference type="AlphaFoldDB" id="A0A0T5NS15"/>
<dbReference type="InterPro" id="IPR036388">
    <property type="entry name" value="WH-like_DNA-bd_sf"/>
</dbReference>
<protein>
    <submittedName>
        <fullName evidence="6">SAM-dependent methlyltransferase</fullName>
    </submittedName>
</protein>
<dbReference type="InterPro" id="IPR012967">
    <property type="entry name" value="COMT_dimerisation"/>
</dbReference>
<keyword evidence="3" id="KW-0949">S-adenosyl-L-methionine</keyword>
<dbReference type="STRING" id="1641875.XM53_14785"/>
<dbReference type="PROSITE" id="PS51683">
    <property type="entry name" value="SAM_OMT_II"/>
    <property type="match status" value="1"/>
</dbReference>
<dbReference type="Gene3D" id="1.10.287.1350">
    <property type="match status" value="1"/>
</dbReference>